<keyword evidence="2" id="KW-1185">Reference proteome</keyword>
<dbReference type="RefSeq" id="WP_074772363.1">
    <property type="nucleotide sequence ID" value="NZ_FNKP01000003.1"/>
</dbReference>
<reference evidence="2" key="1">
    <citation type="submission" date="2016-10" db="EMBL/GenBank/DDBJ databases">
        <authorList>
            <person name="Varghese N."/>
        </authorList>
    </citation>
    <scope>NUCLEOTIDE SEQUENCE [LARGE SCALE GENOMIC DNA]</scope>
    <source>
        <strain evidence="2">GAS106B</strain>
    </source>
</reference>
<name>A0A1H1JNQ3_9BURK</name>
<dbReference type="InterPro" id="IPR029032">
    <property type="entry name" value="AhpD-like"/>
</dbReference>
<accession>A0A1H1JNQ3</accession>
<evidence type="ECO:0000313" key="2">
    <source>
        <dbReference type="Proteomes" id="UP000183487"/>
    </source>
</evidence>
<gene>
    <name evidence="1" type="ORF">SAMN05443245_6964</name>
</gene>
<dbReference type="Proteomes" id="UP000183487">
    <property type="component" value="Unassembled WGS sequence"/>
</dbReference>
<sequence>MVEPRFPLLPYDVLTSEQRTIHDRLSRGPRGGVSGPFRAWLYSPKLANGLVEVGNYLRFDSRLTKRMIEHTILLVASEWNASIVFAHHASLAIAVGLSEEIVESIRTGQRPPYAQEEDFVVDEFVRCLLKGGEIDSATWERCAAVLTPETMVDLIGLTGYYVMVAMTTKAARL</sequence>
<dbReference type="Gene3D" id="1.20.1290.10">
    <property type="entry name" value="AhpD-like"/>
    <property type="match status" value="1"/>
</dbReference>
<dbReference type="OrthoDB" id="5987308at2"/>
<dbReference type="EMBL" id="FNKP01000003">
    <property type="protein sequence ID" value="SDR51572.1"/>
    <property type="molecule type" value="Genomic_DNA"/>
</dbReference>
<dbReference type="PANTHER" id="PTHR34846">
    <property type="entry name" value="4-CARBOXYMUCONOLACTONE DECARBOXYLASE FAMILY PROTEIN (AFU_ORTHOLOGUE AFUA_6G11590)"/>
    <property type="match status" value="1"/>
</dbReference>
<dbReference type="AlphaFoldDB" id="A0A1H1JNQ3"/>
<proteinExistence type="predicted"/>
<dbReference type="SUPFAM" id="SSF69118">
    <property type="entry name" value="AhpD-like"/>
    <property type="match status" value="1"/>
</dbReference>
<organism evidence="1 2">
    <name type="scientific">Paraburkholderia fungorum</name>
    <dbReference type="NCBI Taxonomy" id="134537"/>
    <lineage>
        <taxon>Bacteria</taxon>
        <taxon>Pseudomonadati</taxon>
        <taxon>Pseudomonadota</taxon>
        <taxon>Betaproteobacteria</taxon>
        <taxon>Burkholderiales</taxon>
        <taxon>Burkholderiaceae</taxon>
        <taxon>Paraburkholderia</taxon>
    </lineage>
</organism>
<protein>
    <submittedName>
        <fullName evidence="1">4-carboxymuconolactone decarboxylase</fullName>
    </submittedName>
</protein>
<evidence type="ECO:0000313" key="1">
    <source>
        <dbReference type="EMBL" id="SDR51572.1"/>
    </source>
</evidence>
<dbReference type="PANTHER" id="PTHR34846:SF11">
    <property type="entry name" value="4-CARBOXYMUCONOLACTONE DECARBOXYLASE FAMILY PROTEIN (AFU_ORTHOLOGUE AFUA_6G11590)"/>
    <property type="match status" value="1"/>
</dbReference>